<evidence type="ECO:0000313" key="3">
    <source>
        <dbReference type="Proteomes" id="UP000006753"/>
    </source>
</evidence>
<evidence type="ECO:0000256" key="1">
    <source>
        <dbReference type="SAM" id="MobiDB-lite"/>
    </source>
</evidence>
<protein>
    <submittedName>
        <fullName evidence="2">Uncharacterized protein</fullName>
    </submittedName>
</protein>
<evidence type="ECO:0000313" key="2">
    <source>
        <dbReference type="EMBL" id="EKD13638.1"/>
    </source>
</evidence>
<dbReference type="HOGENOM" id="CLU_539758_0_0_1"/>
<dbReference type="EMBL" id="JH921449">
    <property type="protein sequence ID" value="EKD13638.1"/>
    <property type="molecule type" value="Genomic_DNA"/>
</dbReference>
<feature type="compositionally biased region" description="Basic and acidic residues" evidence="1">
    <location>
        <begin position="445"/>
        <end position="457"/>
    </location>
</feature>
<feature type="region of interest" description="Disordered" evidence="1">
    <location>
        <begin position="411"/>
        <end position="489"/>
    </location>
</feature>
<dbReference type="AlphaFoldDB" id="K1WYH6"/>
<gene>
    <name evidence="2" type="ORF">MBM_08356</name>
</gene>
<feature type="compositionally biased region" description="Pro residues" evidence="1">
    <location>
        <begin position="326"/>
        <end position="338"/>
    </location>
</feature>
<proteinExistence type="predicted"/>
<dbReference type="InParanoid" id="K1WYH6"/>
<feature type="region of interest" description="Disordered" evidence="1">
    <location>
        <begin position="322"/>
        <end position="351"/>
    </location>
</feature>
<organism evidence="2 3">
    <name type="scientific">Marssonina brunnea f. sp. multigermtubi (strain MB_m1)</name>
    <name type="common">Marssonina leaf spot fungus</name>
    <dbReference type="NCBI Taxonomy" id="1072389"/>
    <lineage>
        <taxon>Eukaryota</taxon>
        <taxon>Fungi</taxon>
        <taxon>Dikarya</taxon>
        <taxon>Ascomycota</taxon>
        <taxon>Pezizomycotina</taxon>
        <taxon>Leotiomycetes</taxon>
        <taxon>Helotiales</taxon>
        <taxon>Drepanopezizaceae</taxon>
        <taxon>Drepanopeziza</taxon>
    </lineage>
</organism>
<dbReference type="KEGG" id="mbe:MBM_08356"/>
<reference evidence="2 3" key="1">
    <citation type="journal article" date="2012" name="BMC Genomics">
        <title>Sequencing the genome of Marssonina brunnea reveals fungus-poplar co-evolution.</title>
        <authorList>
            <person name="Zhu S."/>
            <person name="Cao Y.-Z."/>
            <person name="Jiang C."/>
            <person name="Tan B.-Y."/>
            <person name="Wang Z."/>
            <person name="Feng S."/>
            <person name="Zhang L."/>
            <person name="Su X.-H."/>
            <person name="Brejova B."/>
            <person name="Vinar T."/>
            <person name="Xu M."/>
            <person name="Wang M.-X."/>
            <person name="Zhang S.-G."/>
            <person name="Huang M.-R."/>
            <person name="Wu R."/>
            <person name="Zhou Y."/>
        </authorList>
    </citation>
    <scope>NUCLEOTIDE SEQUENCE [LARGE SCALE GENOMIC DNA]</scope>
    <source>
        <strain evidence="2 3">MB_m1</strain>
    </source>
</reference>
<name>K1WYH6_MARBU</name>
<feature type="region of interest" description="Disordered" evidence="1">
    <location>
        <begin position="1"/>
        <end position="29"/>
    </location>
</feature>
<dbReference type="OrthoDB" id="10379415at2759"/>
<feature type="compositionally biased region" description="Basic and acidic residues" evidence="1">
    <location>
        <begin position="9"/>
        <end position="29"/>
    </location>
</feature>
<sequence length="505" mass="57624">MAAEAAAQAKRDTAAEDEERKASKKFADAQEAGDCHGWEDLAAAEAARKTTWHERRKLVASVLLAGQLLDFGLHGNGIGPGKDYEMWSHVHTLELSAPRKTNMNTNLYHPGPKPAVVNLVRFVWAEATRTIYGRLRFGLHPGHLAQMFHDGYVRGSELGDDYIMASHSLANAMLTNLENKMVFRHLPPFEQYLATIYYDPLKKMAFEIAMYHRFENEFTLMWAYMDEFMYETLVTADPLNESEVQWLRSAELVIRREVEDHYQGKFSSQNMRLLTQYEEQEERELAEDPRRRATLFIQGYEMDPFGPRERWSSWEGPGAWPESYTKPPPLPDLVPTPSPRTARVASPAGGIKAREEIEAGTAAETAQGLRNAAHHHPAVGADLIPQRSVAPLPFPPPVTPKNKTLYPPLAAELPSREFRNRPFSHNASPKRRRRPPPRSRPSIKVSKEEPLPEDHARAWANEDFSQQVPVDPQPRPERDERDHYESDFGGWSGLALWWSWTCDRF</sequence>
<keyword evidence="3" id="KW-1185">Reference proteome</keyword>
<feature type="compositionally biased region" description="Basic and acidic residues" evidence="1">
    <location>
        <begin position="474"/>
        <end position="486"/>
    </location>
</feature>
<accession>K1WYH6</accession>
<dbReference type="Proteomes" id="UP000006753">
    <property type="component" value="Unassembled WGS sequence"/>
</dbReference>
<feature type="compositionally biased region" description="Basic residues" evidence="1">
    <location>
        <begin position="428"/>
        <end position="437"/>
    </location>
</feature>